<evidence type="ECO:0000313" key="9">
    <source>
        <dbReference type="Proteomes" id="UP000217790"/>
    </source>
</evidence>
<evidence type="ECO:0000256" key="2">
    <source>
        <dbReference type="ARBA" id="ARBA00008371"/>
    </source>
</evidence>
<dbReference type="AlphaFoldDB" id="A0A2H3ETZ7"/>
<name>A0A2H3ETZ7_ARMGA</name>
<dbReference type="Proteomes" id="UP000217790">
    <property type="component" value="Unassembled WGS sequence"/>
</dbReference>
<dbReference type="PANTHER" id="PTHR23185">
    <property type="entry name" value="PROTEIN VIRILIZER HOMOLOG"/>
    <property type="match status" value="1"/>
</dbReference>
<dbReference type="InParanoid" id="A0A2H3ETZ7"/>
<protein>
    <recommendedName>
        <fullName evidence="7">Virilizer N-terminal domain-containing protein</fullName>
    </recommendedName>
</protein>
<dbReference type="PANTHER" id="PTHR23185:SF0">
    <property type="entry name" value="PROTEIN VIRILIZER HOMOLOG"/>
    <property type="match status" value="1"/>
</dbReference>
<dbReference type="GO" id="GO:0005634">
    <property type="term" value="C:nucleus"/>
    <property type="evidence" value="ECO:0007669"/>
    <property type="project" value="UniProtKB-SubCell"/>
</dbReference>
<organism evidence="8 9">
    <name type="scientific">Armillaria gallica</name>
    <name type="common">Bulbous honey fungus</name>
    <name type="synonym">Armillaria bulbosa</name>
    <dbReference type="NCBI Taxonomy" id="47427"/>
    <lineage>
        <taxon>Eukaryota</taxon>
        <taxon>Fungi</taxon>
        <taxon>Dikarya</taxon>
        <taxon>Basidiomycota</taxon>
        <taxon>Agaricomycotina</taxon>
        <taxon>Agaricomycetes</taxon>
        <taxon>Agaricomycetidae</taxon>
        <taxon>Agaricales</taxon>
        <taxon>Marasmiineae</taxon>
        <taxon>Physalacriaceae</taxon>
        <taxon>Armillaria</taxon>
    </lineage>
</organism>
<feature type="region of interest" description="Disordered" evidence="6">
    <location>
        <begin position="1124"/>
        <end position="1163"/>
    </location>
</feature>
<dbReference type="GO" id="GO:0036396">
    <property type="term" value="C:RNA N6-methyladenosine methyltransferase complex"/>
    <property type="evidence" value="ECO:0007669"/>
    <property type="project" value="TreeGrafter"/>
</dbReference>
<keyword evidence="5" id="KW-0539">Nucleus</keyword>
<evidence type="ECO:0000256" key="5">
    <source>
        <dbReference type="ARBA" id="ARBA00023242"/>
    </source>
</evidence>
<accession>A0A2H3ETZ7</accession>
<keyword evidence="9" id="KW-1185">Reference proteome</keyword>
<evidence type="ECO:0000313" key="8">
    <source>
        <dbReference type="EMBL" id="PBL02994.1"/>
    </source>
</evidence>
<dbReference type="GO" id="GO:0003723">
    <property type="term" value="F:RNA binding"/>
    <property type="evidence" value="ECO:0007669"/>
    <property type="project" value="TreeGrafter"/>
</dbReference>
<evidence type="ECO:0000259" key="7">
    <source>
        <dbReference type="Pfam" id="PF15912"/>
    </source>
</evidence>
<feature type="domain" description="Virilizer N-terminal" evidence="7">
    <location>
        <begin position="17"/>
        <end position="198"/>
    </location>
</feature>
<evidence type="ECO:0000256" key="3">
    <source>
        <dbReference type="ARBA" id="ARBA00022664"/>
    </source>
</evidence>
<evidence type="ECO:0000256" key="4">
    <source>
        <dbReference type="ARBA" id="ARBA00023187"/>
    </source>
</evidence>
<keyword evidence="3" id="KW-0507">mRNA processing</keyword>
<dbReference type="InterPro" id="IPR026736">
    <property type="entry name" value="Virilizer"/>
</dbReference>
<keyword evidence="4" id="KW-0508">mRNA splicing</keyword>
<dbReference type="OrthoDB" id="2011702at2759"/>
<sequence>MKLLHWCSVSPEGPSGLAAVRFNKPVRVSFIRVFPLGAQPFVNCPDIVAETEPKAFYLDVFFNAHPLHPGESKEKQRAPNALVPTSIAYSGGQVDFTVDMGTEYSTRLMIIKGKFQVLSLAVYGEIVSEILPVPDTYEPTPLPSLSAAPLPKSVDPANAADPTQLARALLMLIPDSPPLHLVIRLIFCLKPAYDDWDDPKFPYHNDTDLQTDTDFSLERAWKMIETPIRDNTSEELISSFSERVAGLLGGKSVNQSYHIAKLFSISASQMPSLGLALCQQIDPTDVFDVSVVDDDTICHLLDAVANADFARHFGAEAFLNILQDIQDNSISDRSSKLAAGRLVDRIKGWGIFEDALSNSKADFETSMKMLNDIGNEEQSMGTWLEAMTFHEDLVTKLSENSVPSTQLPPPRVPSTSIEHDEFIRFVRAFIGIGAVFAAWAWSDSTGAEACRERALAIILMWQGVEGYREIVNRLLLVRQFSRRLKWIAVNEDGEPPKKSYTLAEQIIIEMAKDPQALLHTDFAETVLDLGPPLSFISESQRLSLRKAALVATDGLAAALEELAFSSDHPLSLRRLRTIRVSLAIVERELRTENGAHNGEYNVLETIWDEHSVGLVPQLLSVLTGVSGDLNEHFVVTSSPPAPMNQELVEQLFHTADDLLRLISLLSPSFPLTPRPLRYFSITLADIFACSEAAKTLYIQSSSAYVSAQTARQACITLICEISKLDLLSEAGKPASQIVFQALLEHGTRSSGRDPLSHLAQVFILIIDYVLPQMQDENDVWISTVLPPLLPEIKDFLRILDVQRKALVIRRIIALDDGVIGIAEWLLIEELKALLQTVTALRLSEDTPATVARQCQASMALQFLVEVLESSSSWFVTTISKVPDVCDTLKACIMALLDGQFTSTFLTTLVRSLATYTELTGIMFPVLLGLLRTQDDTPKLWSLSLEILKNLPPTAIHAGPLRQELGQSISALARAGDTLDPDVAKSLISILEWMILQEDKSFTILLGITPDEFWSLHERVMEKCSADKAEFLAGLRSQITFDEDEIIVPPSINLDTNVELFIPEIHALFRSAVVEEPPSTPKGTNVQDILGLVISPPNALLHSPQATTLTKTYANNDFRELRQVPSARQNTSRLPSTHVDDFGFAPPPPSMLLSEPFQPRLHTQ</sequence>
<dbReference type="GO" id="GO:0008380">
    <property type="term" value="P:RNA splicing"/>
    <property type="evidence" value="ECO:0007669"/>
    <property type="project" value="UniProtKB-KW"/>
</dbReference>
<gene>
    <name evidence="8" type="ORF">ARMGADRAFT_1006307</name>
</gene>
<comment type="similarity">
    <text evidence="2">Belongs to the vir family.</text>
</comment>
<dbReference type="GO" id="GO:0006397">
    <property type="term" value="P:mRNA processing"/>
    <property type="evidence" value="ECO:0007669"/>
    <property type="project" value="UniProtKB-KW"/>
</dbReference>
<dbReference type="OMA" id="RLWQGVD"/>
<reference evidence="9" key="1">
    <citation type="journal article" date="2017" name="Nat. Ecol. Evol.">
        <title>Genome expansion and lineage-specific genetic innovations in the forest pathogenic fungi Armillaria.</title>
        <authorList>
            <person name="Sipos G."/>
            <person name="Prasanna A.N."/>
            <person name="Walter M.C."/>
            <person name="O'Connor E."/>
            <person name="Balint B."/>
            <person name="Krizsan K."/>
            <person name="Kiss B."/>
            <person name="Hess J."/>
            <person name="Varga T."/>
            <person name="Slot J."/>
            <person name="Riley R."/>
            <person name="Boka B."/>
            <person name="Rigling D."/>
            <person name="Barry K."/>
            <person name="Lee J."/>
            <person name="Mihaltcheva S."/>
            <person name="LaButti K."/>
            <person name="Lipzen A."/>
            <person name="Waldron R."/>
            <person name="Moloney N.M."/>
            <person name="Sperisen C."/>
            <person name="Kredics L."/>
            <person name="Vagvoelgyi C."/>
            <person name="Patrignani A."/>
            <person name="Fitzpatrick D."/>
            <person name="Nagy I."/>
            <person name="Doyle S."/>
            <person name="Anderson J.B."/>
            <person name="Grigoriev I.V."/>
            <person name="Gueldener U."/>
            <person name="Muensterkoetter M."/>
            <person name="Nagy L.G."/>
        </authorList>
    </citation>
    <scope>NUCLEOTIDE SEQUENCE [LARGE SCALE GENOMIC DNA]</scope>
    <source>
        <strain evidence="9">Ar21-2</strain>
    </source>
</reference>
<dbReference type="InterPro" id="IPR031801">
    <property type="entry name" value="VIR_N"/>
</dbReference>
<comment type="subcellular location">
    <subcellularLocation>
        <location evidence="1">Nucleus</location>
    </subcellularLocation>
</comment>
<evidence type="ECO:0000256" key="1">
    <source>
        <dbReference type="ARBA" id="ARBA00004123"/>
    </source>
</evidence>
<feature type="compositionally biased region" description="Polar residues" evidence="6">
    <location>
        <begin position="1125"/>
        <end position="1134"/>
    </location>
</feature>
<dbReference type="EMBL" id="KZ293645">
    <property type="protein sequence ID" value="PBL02994.1"/>
    <property type="molecule type" value="Genomic_DNA"/>
</dbReference>
<proteinExistence type="inferred from homology"/>
<dbReference type="Pfam" id="PF15912">
    <property type="entry name" value="VIR_N"/>
    <property type="match status" value="1"/>
</dbReference>
<evidence type="ECO:0000256" key="6">
    <source>
        <dbReference type="SAM" id="MobiDB-lite"/>
    </source>
</evidence>
<dbReference type="STRING" id="47427.A0A2H3ETZ7"/>